<evidence type="ECO:0000256" key="1">
    <source>
        <dbReference type="SAM" id="MobiDB-lite"/>
    </source>
</evidence>
<name>A0A8H4RF80_9HELO</name>
<dbReference type="AlphaFoldDB" id="A0A8H4RF80"/>
<comment type="caution">
    <text evidence="2">The sequence shown here is derived from an EMBL/GenBank/DDBJ whole genome shotgun (WGS) entry which is preliminary data.</text>
</comment>
<keyword evidence="3" id="KW-1185">Reference proteome</keyword>
<dbReference type="EMBL" id="JAAMPI010000945">
    <property type="protein sequence ID" value="KAF4627579.1"/>
    <property type="molecule type" value="Genomic_DNA"/>
</dbReference>
<sequence length="110" mass="11409">MTVISSLSPATTTAAAAASISTVAATAATAATALRFDGKSNGYQNNRYNSYSEPAMNAGSDRSRPLLNIESSSDTVDEDLCVGMLISLVKEDFVEELRVTVIVGGMVVDG</sequence>
<evidence type="ECO:0000313" key="2">
    <source>
        <dbReference type="EMBL" id="KAF4627579.1"/>
    </source>
</evidence>
<gene>
    <name evidence="2" type="ORF">G7Y89_g10577</name>
</gene>
<evidence type="ECO:0000313" key="3">
    <source>
        <dbReference type="Proteomes" id="UP000566819"/>
    </source>
</evidence>
<accession>A0A8H4RF80</accession>
<feature type="compositionally biased region" description="Polar residues" evidence="1">
    <location>
        <begin position="41"/>
        <end position="52"/>
    </location>
</feature>
<feature type="region of interest" description="Disordered" evidence="1">
    <location>
        <begin position="38"/>
        <end position="66"/>
    </location>
</feature>
<proteinExistence type="predicted"/>
<protein>
    <submittedName>
        <fullName evidence="2">Uncharacterized protein</fullName>
    </submittedName>
</protein>
<reference evidence="2 3" key="1">
    <citation type="submission" date="2020-03" db="EMBL/GenBank/DDBJ databases">
        <title>Draft Genome Sequence of Cudoniella acicularis.</title>
        <authorList>
            <person name="Buettner E."/>
            <person name="Kellner H."/>
        </authorList>
    </citation>
    <scope>NUCLEOTIDE SEQUENCE [LARGE SCALE GENOMIC DNA]</scope>
    <source>
        <strain evidence="2 3">DSM 108380</strain>
    </source>
</reference>
<dbReference type="Proteomes" id="UP000566819">
    <property type="component" value="Unassembled WGS sequence"/>
</dbReference>
<organism evidence="2 3">
    <name type="scientific">Cudoniella acicularis</name>
    <dbReference type="NCBI Taxonomy" id="354080"/>
    <lineage>
        <taxon>Eukaryota</taxon>
        <taxon>Fungi</taxon>
        <taxon>Dikarya</taxon>
        <taxon>Ascomycota</taxon>
        <taxon>Pezizomycotina</taxon>
        <taxon>Leotiomycetes</taxon>
        <taxon>Helotiales</taxon>
        <taxon>Tricladiaceae</taxon>
        <taxon>Cudoniella</taxon>
    </lineage>
</organism>